<comment type="caution">
    <text evidence="1">The sequence shown here is derived from an EMBL/GenBank/DDBJ whole genome shotgun (WGS) entry which is preliminary data.</text>
</comment>
<proteinExistence type="predicted"/>
<dbReference type="Proteomes" id="UP000299102">
    <property type="component" value="Unassembled WGS sequence"/>
</dbReference>
<gene>
    <name evidence="1" type="ORF">EVAR_53564_1</name>
</gene>
<dbReference type="EMBL" id="BGZK01001357">
    <property type="protein sequence ID" value="GBP78117.1"/>
    <property type="molecule type" value="Genomic_DNA"/>
</dbReference>
<evidence type="ECO:0000313" key="2">
    <source>
        <dbReference type="Proteomes" id="UP000299102"/>
    </source>
</evidence>
<evidence type="ECO:0000313" key="1">
    <source>
        <dbReference type="EMBL" id="GBP78117.1"/>
    </source>
</evidence>
<dbReference type="AlphaFoldDB" id="A0A4C1YUP6"/>
<accession>A0A4C1YUP6</accession>
<keyword evidence="2" id="KW-1185">Reference proteome</keyword>
<organism evidence="1 2">
    <name type="scientific">Eumeta variegata</name>
    <name type="common">Bagworm moth</name>
    <name type="synonym">Eumeta japonica</name>
    <dbReference type="NCBI Taxonomy" id="151549"/>
    <lineage>
        <taxon>Eukaryota</taxon>
        <taxon>Metazoa</taxon>
        <taxon>Ecdysozoa</taxon>
        <taxon>Arthropoda</taxon>
        <taxon>Hexapoda</taxon>
        <taxon>Insecta</taxon>
        <taxon>Pterygota</taxon>
        <taxon>Neoptera</taxon>
        <taxon>Endopterygota</taxon>
        <taxon>Lepidoptera</taxon>
        <taxon>Glossata</taxon>
        <taxon>Ditrysia</taxon>
        <taxon>Tineoidea</taxon>
        <taxon>Psychidae</taxon>
        <taxon>Oiketicinae</taxon>
        <taxon>Eumeta</taxon>
    </lineage>
</organism>
<sequence>MESKVSEIGIIIESEGGLEMKAKAELTTIEISPRQLALCGGGGGGGVGTRIKIDNIHLTLPGQCRTTHYLRMVDQASDHRTTDAIRVSCCEKEES</sequence>
<reference evidence="1 2" key="1">
    <citation type="journal article" date="2019" name="Commun. Biol.">
        <title>The bagworm genome reveals a unique fibroin gene that provides high tensile strength.</title>
        <authorList>
            <person name="Kono N."/>
            <person name="Nakamura H."/>
            <person name="Ohtoshi R."/>
            <person name="Tomita M."/>
            <person name="Numata K."/>
            <person name="Arakawa K."/>
        </authorList>
    </citation>
    <scope>NUCLEOTIDE SEQUENCE [LARGE SCALE GENOMIC DNA]</scope>
</reference>
<name>A0A4C1YUP6_EUMVA</name>
<protein>
    <submittedName>
        <fullName evidence="1">Uncharacterized protein</fullName>
    </submittedName>
</protein>